<dbReference type="Pfam" id="PF14697">
    <property type="entry name" value="Fer4_21"/>
    <property type="match status" value="1"/>
</dbReference>
<evidence type="ECO:0000259" key="13">
    <source>
        <dbReference type="PROSITE" id="PS51379"/>
    </source>
</evidence>
<dbReference type="PROSITE" id="PS00198">
    <property type="entry name" value="4FE4S_FER_1"/>
    <property type="match status" value="2"/>
</dbReference>
<evidence type="ECO:0000256" key="6">
    <source>
        <dbReference type="ARBA" id="ARBA00022737"/>
    </source>
</evidence>
<dbReference type="EMBL" id="CATYWO010000009">
    <property type="protein sequence ID" value="CAJ0800863.1"/>
    <property type="molecule type" value="Genomic_DNA"/>
</dbReference>
<keyword evidence="4" id="KW-0997">Cell inner membrane</keyword>
<dbReference type="Gene3D" id="1.10.15.40">
    <property type="entry name" value="Electron transport complex subunit B, putative Fe-S cluster"/>
    <property type="match status" value="1"/>
</dbReference>
<keyword evidence="8" id="KW-0249">Electron transport</keyword>
<dbReference type="Proteomes" id="UP001189616">
    <property type="component" value="Unassembled WGS sequence"/>
</dbReference>
<dbReference type="Pfam" id="PF04060">
    <property type="entry name" value="FeS"/>
    <property type="match status" value="1"/>
</dbReference>
<evidence type="ECO:0000256" key="5">
    <source>
        <dbReference type="ARBA" id="ARBA00022723"/>
    </source>
</evidence>
<dbReference type="NCBIfam" id="NF005415">
    <property type="entry name" value="PRK06991.1"/>
    <property type="match status" value="1"/>
</dbReference>
<keyword evidence="2" id="KW-1003">Cell membrane</keyword>
<protein>
    <submittedName>
        <fullName evidence="15">Ion-translocating oxidoreductase complex subunit B</fullName>
    </submittedName>
</protein>
<evidence type="ECO:0000313" key="15">
    <source>
        <dbReference type="EMBL" id="CAJ0800863.1"/>
    </source>
</evidence>
<dbReference type="NCBIfam" id="TIGR01944">
    <property type="entry name" value="rnfB"/>
    <property type="match status" value="1"/>
</dbReference>
<keyword evidence="1" id="KW-0813">Transport</keyword>
<evidence type="ECO:0000256" key="3">
    <source>
        <dbReference type="ARBA" id="ARBA00022485"/>
    </source>
</evidence>
<evidence type="ECO:0000313" key="16">
    <source>
        <dbReference type="Proteomes" id="UP001189616"/>
    </source>
</evidence>
<evidence type="ECO:0000256" key="8">
    <source>
        <dbReference type="ARBA" id="ARBA00022982"/>
    </source>
</evidence>
<evidence type="ECO:0000256" key="12">
    <source>
        <dbReference type="SAM" id="MobiDB-lite"/>
    </source>
</evidence>
<comment type="caution">
    <text evidence="15">The sequence shown here is derived from an EMBL/GenBank/DDBJ whole genome shotgun (WGS) entry which is preliminary data.</text>
</comment>
<sequence length="281" mass="30060">MASLAPSQAGELADRLERLLPQTQCTKCGYNGCRPYAEAMACGEALPNRCPPGGQEGIRRLSAALGRTGGLLPLDPSNGVEQPRAVAVIDPERCIGCTLCIQACPVDAIVGAPKAMHVVLEDWCTGCDLCVPPCPVDCIDMVPVTGDRTGWDAWSQEQADLARDRYTFRNARLKREQAENEARLAAKAAAKLAAVSAEQPASDAEREAQARKKAIIQAAIERARQKQAEMAARGQGPRNVTDVSADVQAQIDEAEARRKRLADLAKPDTDALTPSAAPPRR</sequence>
<dbReference type="PROSITE" id="PS51656">
    <property type="entry name" value="4FE4S"/>
    <property type="match status" value="1"/>
</dbReference>
<feature type="region of interest" description="Disordered" evidence="12">
    <location>
        <begin position="224"/>
        <end position="281"/>
    </location>
</feature>
<dbReference type="InterPro" id="IPR017900">
    <property type="entry name" value="4Fe4S_Fe_S_CS"/>
</dbReference>
<dbReference type="InterPro" id="IPR050294">
    <property type="entry name" value="RnfB_subfamily"/>
</dbReference>
<keyword evidence="7" id="KW-1278">Translocase</keyword>
<evidence type="ECO:0000256" key="11">
    <source>
        <dbReference type="ARBA" id="ARBA00023136"/>
    </source>
</evidence>
<reference evidence="15 16" key="1">
    <citation type="submission" date="2023-07" db="EMBL/GenBank/DDBJ databases">
        <authorList>
            <person name="Peeters C."/>
        </authorList>
    </citation>
    <scope>NUCLEOTIDE SEQUENCE [LARGE SCALE GENOMIC DNA]</scope>
    <source>
        <strain evidence="15 16">LMG 7141</strain>
    </source>
</reference>
<proteinExistence type="predicted"/>
<feature type="domain" description="4Fe-4S ferredoxin-type" evidence="13">
    <location>
        <begin position="85"/>
        <end position="114"/>
    </location>
</feature>
<evidence type="ECO:0000256" key="2">
    <source>
        <dbReference type="ARBA" id="ARBA00022475"/>
    </source>
</evidence>
<organism evidence="15 16">
    <name type="scientific">Ralstonia condita</name>
    <dbReference type="NCBI Taxonomy" id="3058600"/>
    <lineage>
        <taxon>Bacteria</taxon>
        <taxon>Pseudomonadati</taxon>
        <taxon>Pseudomonadota</taxon>
        <taxon>Betaproteobacteria</taxon>
        <taxon>Burkholderiales</taxon>
        <taxon>Burkholderiaceae</taxon>
        <taxon>Ralstonia</taxon>
    </lineage>
</organism>
<dbReference type="Gene3D" id="3.30.70.20">
    <property type="match status" value="1"/>
</dbReference>
<gene>
    <name evidence="15" type="primary">rsxB</name>
    <name evidence="15" type="ORF">LMG7141_03883</name>
</gene>
<keyword evidence="3" id="KW-0004">4Fe-4S</keyword>
<evidence type="ECO:0000256" key="9">
    <source>
        <dbReference type="ARBA" id="ARBA00023004"/>
    </source>
</evidence>
<keyword evidence="11" id="KW-0472">Membrane</keyword>
<dbReference type="PANTHER" id="PTHR42859">
    <property type="entry name" value="OXIDOREDUCTASE"/>
    <property type="match status" value="1"/>
</dbReference>
<dbReference type="InterPro" id="IPR017896">
    <property type="entry name" value="4Fe4S_Fe-S-bd"/>
</dbReference>
<dbReference type="InterPro" id="IPR007202">
    <property type="entry name" value="4Fe-4S_dom"/>
</dbReference>
<keyword evidence="16" id="KW-1185">Reference proteome</keyword>
<keyword evidence="5" id="KW-0479">Metal-binding</keyword>
<dbReference type="SUPFAM" id="SSF54862">
    <property type="entry name" value="4Fe-4S ferredoxins"/>
    <property type="match status" value="1"/>
</dbReference>
<dbReference type="PANTHER" id="PTHR42859:SF3">
    <property type="entry name" value="ION-TRANSLOCATING OXIDOREDUCTASE COMPLEX SUBUNIT B"/>
    <property type="match status" value="1"/>
</dbReference>
<dbReference type="RefSeq" id="WP_316659515.1">
    <property type="nucleotide sequence ID" value="NZ_CATYWO010000009.1"/>
</dbReference>
<evidence type="ECO:0000256" key="4">
    <source>
        <dbReference type="ARBA" id="ARBA00022519"/>
    </source>
</evidence>
<evidence type="ECO:0000259" key="14">
    <source>
        <dbReference type="PROSITE" id="PS51656"/>
    </source>
</evidence>
<feature type="domain" description="4Fe-4S ferredoxin-type" evidence="13">
    <location>
        <begin position="115"/>
        <end position="144"/>
    </location>
</feature>
<keyword evidence="9" id="KW-0408">Iron</keyword>
<evidence type="ECO:0000256" key="7">
    <source>
        <dbReference type="ARBA" id="ARBA00022967"/>
    </source>
</evidence>
<name>A0ABM9JQB9_9RALS</name>
<dbReference type="PROSITE" id="PS51379">
    <property type="entry name" value="4FE4S_FER_2"/>
    <property type="match status" value="2"/>
</dbReference>
<evidence type="ECO:0000256" key="1">
    <source>
        <dbReference type="ARBA" id="ARBA00022448"/>
    </source>
</evidence>
<dbReference type="InterPro" id="IPR010207">
    <property type="entry name" value="Elect_transpt_cplx_RnfB/RsxB"/>
</dbReference>
<keyword evidence="10" id="KW-0411">Iron-sulfur</keyword>
<accession>A0ABM9JQB9</accession>
<evidence type="ECO:0000256" key="10">
    <source>
        <dbReference type="ARBA" id="ARBA00023014"/>
    </source>
</evidence>
<feature type="domain" description="4Fe-4S" evidence="14">
    <location>
        <begin position="8"/>
        <end position="67"/>
    </location>
</feature>
<keyword evidence="6" id="KW-0677">Repeat</keyword>